<dbReference type="InterPro" id="IPR000064">
    <property type="entry name" value="NLP_P60_dom"/>
</dbReference>
<feature type="region of interest" description="Disordered" evidence="6">
    <location>
        <begin position="366"/>
        <end position="457"/>
    </location>
</feature>
<dbReference type="InterPro" id="IPR051794">
    <property type="entry name" value="PG_Endopeptidase_C40"/>
</dbReference>
<evidence type="ECO:0000313" key="9">
    <source>
        <dbReference type="EMBL" id="OPC81708.1"/>
    </source>
</evidence>
<gene>
    <name evidence="9" type="ORF">B4N89_12800</name>
</gene>
<dbReference type="SUPFAM" id="SSF54001">
    <property type="entry name" value="Cysteine proteinases"/>
    <property type="match status" value="1"/>
</dbReference>
<dbReference type="AlphaFoldDB" id="A0A1T3NY01"/>
<proteinExistence type="inferred from homology"/>
<dbReference type="EMBL" id="MWQN01000001">
    <property type="protein sequence ID" value="OPC81708.1"/>
    <property type="molecule type" value="Genomic_DNA"/>
</dbReference>
<feature type="coiled-coil region" evidence="5">
    <location>
        <begin position="160"/>
        <end position="187"/>
    </location>
</feature>
<keyword evidence="2" id="KW-0645">Protease</keyword>
<dbReference type="eggNOG" id="COG0791">
    <property type="taxonomic scope" value="Bacteria"/>
</dbReference>
<sequence>MVKLGGRIGLRTRAVTSCGAALLCAVLFGGNAWAAPDAPPVPPPADTAITSVQDLLAAQARVQELYRQAEQATERFNATTEQLGRTQLKANDVNAGVVWARQNVEKAKEDLGRLARLQYTTRGMDPLLTLMLSADPAQFLRDAPTYERVSQSQLDTIARAKQAELQLTAMQKSADAQLAESRRLEQEAATTRTDIQSRITEAEKILAGLTPEQLAELARMEALSAEAGQAQLNTLIGKPDQQTTPKAALAIAFAIDKIGKPYIWGGVGPEGYDCSGLTSKAWAFAGVPIRRTSQEQWASLPRVPLADMRPGDLIVYYSDASHIGMYLGNGKIVHAPRPGRTITVANAGSMPILGVVRPDAGAGTVNAPAIPNVPGPPPTKPPVTTPPVTTPPVTTPPVTTPPVTTPPVTTPPVTTPPVTTPPPSTAPPSTPPATGTGTPSGSKSGTPAKGSGTPSGG</sequence>
<dbReference type="PROSITE" id="PS51935">
    <property type="entry name" value="NLPC_P60"/>
    <property type="match status" value="1"/>
</dbReference>
<evidence type="ECO:0000256" key="2">
    <source>
        <dbReference type="ARBA" id="ARBA00022670"/>
    </source>
</evidence>
<feature type="signal peptide" evidence="7">
    <location>
        <begin position="1"/>
        <end position="34"/>
    </location>
</feature>
<dbReference type="RefSeq" id="WP_078975981.1">
    <property type="nucleotide sequence ID" value="NZ_MWQN01000001.1"/>
</dbReference>
<dbReference type="GO" id="GO:0008234">
    <property type="term" value="F:cysteine-type peptidase activity"/>
    <property type="evidence" value="ECO:0007669"/>
    <property type="project" value="UniProtKB-KW"/>
</dbReference>
<feature type="coiled-coil region" evidence="5">
    <location>
        <begin position="52"/>
        <end position="82"/>
    </location>
</feature>
<evidence type="ECO:0000259" key="8">
    <source>
        <dbReference type="PROSITE" id="PS51935"/>
    </source>
</evidence>
<feature type="chain" id="PRO_5012684819" description="NlpC/P60 domain-containing protein" evidence="7">
    <location>
        <begin position="35"/>
        <end position="457"/>
    </location>
</feature>
<dbReference type="InterPro" id="IPR038765">
    <property type="entry name" value="Papain-like_cys_pep_sf"/>
</dbReference>
<evidence type="ECO:0000256" key="7">
    <source>
        <dbReference type="SAM" id="SignalP"/>
    </source>
</evidence>
<accession>A0A1T3NY01</accession>
<evidence type="ECO:0000256" key="3">
    <source>
        <dbReference type="ARBA" id="ARBA00022801"/>
    </source>
</evidence>
<dbReference type="OrthoDB" id="5177647at2"/>
<dbReference type="PANTHER" id="PTHR47359">
    <property type="entry name" value="PEPTIDOGLYCAN DL-ENDOPEPTIDASE CWLO"/>
    <property type="match status" value="1"/>
</dbReference>
<keyword evidence="7" id="KW-0732">Signal</keyword>
<protein>
    <recommendedName>
        <fullName evidence="8">NlpC/P60 domain-containing protein</fullName>
    </recommendedName>
</protein>
<reference evidence="9 10" key="1">
    <citation type="submission" date="2017-03" db="EMBL/GenBank/DDBJ databases">
        <title>Draft genome sequence of Streptomyces scabrisporus NF3, endophyte isolated from Amphipterygium adstringens.</title>
        <authorList>
            <person name="Vazquez M."/>
            <person name="Ceapa C.D."/>
            <person name="Rodriguez Luna D."/>
            <person name="Sanchez Esquivel S."/>
        </authorList>
    </citation>
    <scope>NUCLEOTIDE SEQUENCE [LARGE SCALE GENOMIC DNA]</scope>
    <source>
        <strain evidence="9 10">NF3</strain>
    </source>
</reference>
<keyword evidence="10" id="KW-1185">Reference proteome</keyword>
<evidence type="ECO:0000256" key="4">
    <source>
        <dbReference type="ARBA" id="ARBA00022807"/>
    </source>
</evidence>
<evidence type="ECO:0000313" key="10">
    <source>
        <dbReference type="Proteomes" id="UP000190037"/>
    </source>
</evidence>
<dbReference type="Gene3D" id="3.90.1720.10">
    <property type="entry name" value="endopeptidase domain like (from Nostoc punctiforme)"/>
    <property type="match status" value="1"/>
</dbReference>
<dbReference type="Proteomes" id="UP000190037">
    <property type="component" value="Unassembled WGS sequence"/>
</dbReference>
<dbReference type="STRING" id="159449.B4N89_12800"/>
<feature type="compositionally biased region" description="Low complexity" evidence="6">
    <location>
        <begin position="432"/>
        <end position="447"/>
    </location>
</feature>
<comment type="similarity">
    <text evidence="1">Belongs to the peptidase C40 family.</text>
</comment>
<keyword evidence="5" id="KW-0175">Coiled coil</keyword>
<keyword evidence="4" id="KW-0788">Thiol protease</keyword>
<feature type="domain" description="NlpC/P60" evidence="8">
    <location>
        <begin position="244"/>
        <end position="365"/>
    </location>
</feature>
<dbReference type="GO" id="GO:0006508">
    <property type="term" value="P:proteolysis"/>
    <property type="evidence" value="ECO:0007669"/>
    <property type="project" value="UniProtKB-KW"/>
</dbReference>
<keyword evidence="3" id="KW-0378">Hydrolase</keyword>
<dbReference type="PANTHER" id="PTHR47359:SF3">
    <property type="entry name" value="NLP_P60 DOMAIN-CONTAINING PROTEIN-RELATED"/>
    <property type="match status" value="1"/>
</dbReference>
<evidence type="ECO:0000256" key="1">
    <source>
        <dbReference type="ARBA" id="ARBA00007074"/>
    </source>
</evidence>
<evidence type="ECO:0000256" key="5">
    <source>
        <dbReference type="SAM" id="Coils"/>
    </source>
</evidence>
<dbReference type="Pfam" id="PF00877">
    <property type="entry name" value="NLPC_P60"/>
    <property type="match status" value="1"/>
</dbReference>
<organism evidence="9 10">
    <name type="scientific">Embleya scabrispora</name>
    <dbReference type="NCBI Taxonomy" id="159449"/>
    <lineage>
        <taxon>Bacteria</taxon>
        <taxon>Bacillati</taxon>
        <taxon>Actinomycetota</taxon>
        <taxon>Actinomycetes</taxon>
        <taxon>Kitasatosporales</taxon>
        <taxon>Streptomycetaceae</taxon>
        <taxon>Embleya</taxon>
    </lineage>
</organism>
<feature type="compositionally biased region" description="Pro residues" evidence="6">
    <location>
        <begin position="371"/>
        <end position="431"/>
    </location>
</feature>
<evidence type="ECO:0000256" key="6">
    <source>
        <dbReference type="SAM" id="MobiDB-lite"/>
    </source>
</evidence>
<name>A0A1T3NY01_9ACTN</name>
<comment type="caution">
    <text evidence="9">The sequence shown here is derived from an EMBL/GenBank/DDBJ whole genome shotgun (WGS) entry which is preliminary data.</text>
</comment>